<gene>
    <name evidence="1" type="ORF">ENKNEFLB_01108</name>
</gene>
<name>A0ABX8EFR1_9ACTN</name>
<evidence type="ECO:0000313" key="2">
    <source>
        <dbReference type="Proteomes" id="UP000679307"/>
    </source>
</evidence>
<organism evidence="1 2">
    <name type="scientific">Nocardioides aquaticus</name>
    <dbReference type="NCBI Taxonomy" id="160826"/>
    <lineage>
        <taxon>Bacteria</taxon>
        <taxon>Bacillati</taxon>
        <taxon>Actinomycetota</taxon>
        <taxon>Actinomycetes</taxon>
        <taxon>Propionibacteriales</taxon>
        <taxon>Nocardioidaceae</taxon>
        <taxon>Nocardioides</taxon>
    </lineage>
</organism>
<dbReference type="Proteomes" id="UP000679307">
    <property type="component" value="Chromosome"/>
</dbReference>
<reference evidence="1 2" key="1">
    <citation type="submission" date="2021-05" db="EMBL/GenBank/DDBJ databases">
        <title>Complete genome of Nocardioides aquaticus KCTC 9944T isolated from meromictic and hypersaline Ekho Lake, Antarctica.</title>
        <authorList>
            <person name="Hwang K."/>
            <person name="Kim K.M."/>
            <person name="Choe H."/>
        </authorList>
    </citation>
    <scope>NUCLEOTIDE SEQUENCE [LARGE SCALE GENOMIC DNA]</scope>
    <source>
        <strain evidence="1 2">KCTC 9944</strain>
    </source>
</reference>
<proteinExistence type="predicted"/>
<evidence type="ECO:0008006" key="3">
    <source>
        <dbReference type="Google" id="ProtNLM"/>
    </source>
</evidence>
<dbReference type="RefSeq" id="WP_214058274.1">
    <property type="nucleotide sequence ID" value="NZ_BAAAHS010000206.1"/>
</dbReference>
<protein>
    <recommendedName>
        <fullName evidence="3">Fructose 1,6-bisphosphatase</fullName>
    </recommendedName>
</protein>
<accession>A0ABX8EFR1</accession>
<keyword evidence="2" id="KW-1185">Reference proteome</keyword>
<dbReference type="EMBL" id="CP075371">
    <property type="protein sequence ID" value="QVT78730.1"/>
    <property type="molecule type" value="Genomic_DNA"/>
</dbReference>
<sequence length="254" mass="26879">MSTTTRSTTGSTTGHRGVRRLAGLACTLLLTASLTGCSSLPFGGSEDAPAEAQPEPAAAAEPIDSQFTSDGTFQSHLSVPGVPGVDFVYTMYPTKATPRTNEWYPGGRKYFTFTFTAYDLAQGLRDPFATKRKVYLETIDVTSRTITEDGPGKQEPYEVSGVGADITFDPEPLTTPNGMLVSSPKGAFELRNQSIGPVAKGTTGVELTFRAVVNVQTTAGGGQFVQRTVTQKVPVGIFASDEPTKATKIPVNAN</sequence>
<evidence type="ECO:0000313" key="1">
    <source>
        <dbReference type="EMBL" id="QVT78730.1"/>
    </source>
</evidence>